<proteinExistence type="predicted"/>
<dbReference type="AlphaFoldDB" id="A0A0A9DI79"/>
<name>A0A0A9DI79_ARUDO</name>
<accession>A0A0A9DI79</accession>
<reference evidence="1" key="1">
    <citation type="submission" date="2014-09" db="EMBL/GenBank/DDBJ databases">
        <authorList>
            <person name="Magalhaes I.L.F."/>
            <person name="Oliveira U."/>
            <person name="Santos F.R."/>
            <person name="Vidigal T.H.D.A."/>
            <person name="Brescovit A.D."/>
            <person name="Santos A.J."/>
        </authorList>
    </citation>
    <scope>NUCLEOTIDE SEQUENCE</scope>
    <source>
        <tissue evidence="1">Shoot tissue taken approximately 20 cm above the soil surface</tissue>
    </source>
</reference>
<reference evidence="1" key="2">
    <citation type="journal article" date="2015" name="Data Brief">
        <title>Shoot transcriptome of the giant reed, Arundo donax.</title>
        <authorList>
            <person name="Barrero R.A."/>
            <person name="Guerrero F.D."/>
            <person name="Moolhuijzen P."/>
            <person name="Goolsby J.A."/>
            <person name="Tidwell J."/>
            <person name="Bellgard S.E."/>
            <person name="Bellgard M.I."/>
        </authorList>
    </citation>
    <scope>NUCLEOTIDE SEQUENCE</scope>
    <source>
        <tissue evidence="1">Shoot tissue taken approximately 20 cm above the soil surface</tissue>
    </source>
</reference>
<sequence length="79" mass="8490">MSLPERTHASGGSISPLISSTLHRIGGWELGGGQQNLRCGGACALSDGPRSSHAGAAGALALVERQSRRWSRCRWRRHR</sequence>
<evidence type="ECO:0000313" key="1">
    <source>
        <dbReference type="EMBL" id="JAD86378.1"/>
    </source>
</evidence>
<dbReference type="EMBL" id="GBRH01211517">
    <property type="protein sequence ID" value="JAD86378.1"/>
    <property type="molecule type" value="Transcribed_RNA"/>
</dbReference>
<organism evidence="1">
    <name type="scientific">Arundo donax</name>
    <name type="common">Giant reed</name>
    <name type="synonym">Donax arundinaceus</name>
    <dbReference type="NCBI Taxonomy" id="35708"/>
    <lineage>
        <taxon>Eukaryota</taxon>
        <taxon>Viridiplantae</taxon>
        <taxon>Streptophyta</taxon>
        <taxon>Embryophyta</taxon>
        <taxon>Tracheophyta</taxon>
        <taxon>Spermatophyta</taxon>
        <taxon>Magnoliopsida</taxon>
        <taxon>Liliopsida</taxon>
        <taxon>Poales</taxon>
        <taxon>Poaceae</taxon>
        <taxon>PACMAD clade</taxon>
        <taxon>Arundinoideae</taxon>
        <taxon>Arundineae</taxon>
        <taxon>Arundo</taxon>
    </lineage>
</organism>
<protein>
    <submittedName>
        <fullName evidence="1">Uncharacterized protein</fullName>
    </submittedName>
</protein>